<comment type="caution">
    <text evidence="3">The sequence shown here is derived from an EMBL/GenBank/DDBJ whole genome shotgun (WGS) entry which is preliminary data.</text>
</comment>
<dbReference type="EMBL" id="JAVRRD010000016">
    <property type="protein sequence ID" value="KAK5050914.1"/>
    <property type="molecule type" value="Genomic_DNA"/>
</dbReference>
<feature type="compositionally biased region" description="Basic residues" evidence="1">
    <location>
        <begin position="520"/>
        <end position="530"/>
    </location>
</feature>
<accession>A0AAV9N7C5</accession>
<name>A0AAV9N7C5_9EURO</name>
<gene>
    <name evidence="3" type="ORF">LTR84_003473</name>
</gene>
<dbReference type="PRINTS" id="PR00625">
    <property type="entry name" value="JDOMAIN"/>
</dbReference>
<evidence type="ECO:0000256" key="1">
    <source>
        <dbReference type="SAM" id="MobiDB-lite"/>
    </source>
</evidence>
<sequence>MSGLEILGIAASVVQIADLGARLSVQLIGFSRKVKEANKSIEAISQEIAVTGAVLQELGAELKKDDNKSGCSRRALETAQQLVTACKDIFKEIDEIVKPNGSTAAVSWKQRLKYPFFESKLALLRTKLESLKSSLLVILNVLVYAEQIRNREALPILKEQQALLERLVEEKRNNETKLQHALEGTQPPSDPPPHEEVKPRPKPPAVAAKQGTSKSPTPADFHCAFVVLHGQEAAEDKNQLSFLASEVEKELLGHCLFVEKMIREAELPQYSLSTRLTSKVQENVLAGHWGEWSYLSRIHGHEKLLQGLSSNKAVVSMTSMVVKSFVKLIYCVKHSYWTRRNAYERVAQPRHQMRAEKVLTMHDRELEDDVLEDDNNIHAPKDRKQVSVHARREESLYEILGVPATASSTDIDKSFRRLALKYHPERNPGRENEVLPRFTAIQAARSTLQDPQTREKYDKDLLKYQELILRHEEREMRPKQVAQYAEERSRVLVRRPSIGPRRPSTGARGHESTETPRLERRGHRDRRWSRHSASDYDRTEEYNRVIRRREQRDRDDRNQLRPLPRASSSRVEERHSAPETESNPEIVIVESRRPRRRPKSREMYSSSSDSGEVSVRRDRDSRAPPVPKLETIDQPPKPVFTSFTVPEDNFNLDFSTLENTEVLENFDFDSFLGPDDDAFNLDSEGNQRALTTVGSDDKRSRVTTEIHDLLEQFGGFGNEELRGLLSETVVEGTNKAETVQRES</sequence>
<dbReference type="InterPro" id="IPR039327">
    <property type="entry name" value="CON7-like"/>
</dbReference>
<dbReference type="InterPro" id="IPR036869">
    <property type="entry name" value="J_dom_sf"/>
</dbReference>
<evidence type="ECO:0000313" key="3">
    <source>
        <dbReference type="EMBL" id="KAK5050914.1"/>
    </source>
</evidence>
<feature type="domain" description="J" evidence="2">
    <location>
        <begin position="395"/>
        <end position="461"/>
    </location>
</feature>
<evidence type="ECO:0000313" key="4">
    <source>
        <dbReference type="Proteomes" id="UP001358417"/>
    </source>
</evidence>
<dbReference type="Gene3D" id="1.10.287.110">
    <property type="entry name" value="DnaJ domain"/>
    <property type="match status" value="1"/>
</dbReference>
<dbReference type="SUPFAM" id="SSF46565">
    <property type="entry name" value="Chaperone J-domain"/>
    <property type="match status" value="1"/>
</dbReference>
<feature type="compositionally biased region" description="Basic and acidic residues" evidence="1">
    <location>
        <begin position="532"/>
        <end position="559"/>
    </location>
</feature>
<feature type="compositionally biased region" description="Low complexity" evidence="1">
    <location>
        <begin position="603"/>
        <end position="613"/>
    </location>
</feature>
<feature type="compositionally biased region" description="Basic and acidic residues" evidence="1">
    <location>
        <begin position="508"/>
        <end position="519"/>
    </location>
</feature>
<dbReference type="GO" id="GO:0006355">
    <property type="term" value="P:regulation of DNA-templated transcription"/>
    <property type="evidence" value="ECO:0007669"/>
    <property type="project" value="InterPro"/>
</dbReference>
<dbReference type="PANTHER" id="PTHR36167:SF4">
    <property type="entry name" value="FUNGAL N-TERMINAL DOMAIN-CONTAINING PROTEIN"/>
    <property type="match status" value="1"/>
</dbReference>
<feature type="region of interest" description="Disordered" evidence="1">
    <location>
        <begin position="477"/>
        <end position="640"/>
    </location>
</feature>
<protein>
    <recommendedName>
        <fullName evidence="2">J domain-containing protein</fullName>
    </recommendedName>
</protein>
<dbReference type="RefSeq" id="XP_064705414.1">
    <property type="nucleotide sequence ID" value="XM_064847061.1"/>
</dbReference>
<dbReference type="AlphaFoldDB" id="A0AAV9N7C5"/>
<dbReference type="Pfam" id="PF00226">
    <property type="entry name" value="DnaJ"/>
    <property type="match status" value="1"/>
</dbReference>
<dbReference type="CDD" id="cd06257">
    <property type="entry name" value="DnaJ"/>
    <property type="match status" value="1"/>
</dbReference>
<dbReference type="InterPro" id="IPR001623">
    <property type="entry name" value="DnaJ_domain"/>
</dbReference>
<feature type="region of interest" description="Disordered" evidence="1">
    <location>
        <begin position="175"/>
        <end position="216"/>
    </location>
</feature>
<evidence type="ECO:0000259" key="2">
    <source>
        <dbReference type="PROSITE" id="PS50076"/>
    </source>
</evidence>
<organism evidence="3 4">
    <name type="scientific">Exophiala bonariae</name>
    <dbReference type="NCBI Taxonomy" id="1690606"/>
    <lineage>
        <taxon>Eukaryota</taxon>
        <taxon>Fungi</taxon>
        <taxon>Dikarya</taxon>
        <taxon>Ascomycota</taxon>
        <taxon>Pezizomycotina</taxon>
        <taxon>Eurotiomycetes</taxon>
        <taxon>Chaetothyriomycetidae</taxon>
        <taxon>Chaetothyriales</taxon>
        <taxon>Herpotrichiellaceae</taxon>
        <taxon>Exophiala</taxon>
    </lineage>
</organism>
<reference evidence="3 4" key="1">
    <citation type="submission" date="2023-08" db="EMBL/GenBank/DDBJ databases">
        <title>Black Yeasts Isolated from many extreme environments.</title>
        <authorList>
            <person name="Coleine C."/>
            <person name="Stajich J.E."/>
            <person name="Selbmann L."/>
        </authorList>
    </citation>
    <scope>NUCLEOTIDE SEQUENCE [LARGE SCALE GENOMIC DNA]</scope>
    <source>
        <strain evidence="3 4">CCFEE 5792</strain>
    </source>
</reference>
<dbReference type="GeneID" id="89971660"/>
<dbReference type="PANTHER" id="PTHR36167">
    <property type="entry name" value="C2H2 FINGER DOMAIN TRANSCRIPTION FACTOR (EUROFUNG)-RELATED"/>
    <property type="match status" value="1"/>
</dbReference>
<dbReference type="PROSITE" id="PS50076">
    <property type="entry name" value="DNAJ_2"/>
    <property type="match status" value="1"/>
</dbReference>
<dbReference type="SMART" id="SM00271">
    <property type="entry name" value="DnaJ"/>
    <property type="match status" value="1"/>
</dbReference>
<dbReference type="Proteomes" id="UP001358417">
    <property type="component" value="Unassembled WGS sequence"/>
</dbReference>
<keyword evidence="4" id="KW-1185">Reference proteome</keyword>
<proteinExistence type="predicted"/>